<keyword evidence="2" id="KW-1185">Reference proteome</keyword>
<gene>
    <name evidence="1" type="ORF">WJX72_009379</name>
</gene>
<name>A0AAW1R8U1_9CHLO</name>
<proteinExistence type="predicted"/>
<sequence>MADSVPEVNPYEAERAARIAANQLKLQQLGLDTAVARFRSLTGGVEVPAHYGQPRKRQKKAQPQVATEVLEASRQSRRIRGAAALTSEDIKQLPEVQAASTQGSSALGCTRTGRPRSQLTVPPYPIVAPFTLRSIDVTVWELGSVYRGPWAQRYWSSSGCLFHHAYPVGYRASKVQFGRTFGMAIEAGPQGPIFKVTDQITGVTYSGTSPTKPWTDVCLAQRTGQRISGPLYFGFSDLVTQQAIAALYTPAELEAATQGERLGNAELTSEERAAKEFMEVDGIGETTAMVLALTFALGGRQHTTLQSLKGWAKEGDNAISLQHFLLHSPEMPEATRRWPAWRHRMVGGRKRQLTAKFAAFVSQGAQ</sequence>
<dbReference type="InterPro" id="IPR003889">
    <property type="entry name" value="FYrich_C"/>
</dbReference>
<organism evidence="1 2">
    <name type="scientific">[Myrmecia] bisecta</name>
    <dbReference type="NCBI Taxonomy" id="41462"/>
    <lineage>
        <taxon>Eukaryota</taxon>
        <taxon>Viridiplantae</taxon>
        <taxon>Chlorophyta</taxon>
        <taxon>core chlorophytes</taxon>
        <taxon>Trebouxiophyceae</taxon>
        <taxon>Trebouxiales</taxon>
        <taxon>Trebouxiaceae</taxon>
        <taxon>Myrmecia</taxon>
    </lineage>
</organism>
<protein>
    <submittedName>
        <fullName evidence="1">Uncharacterized protein</fullName>
    </submittedName>
</protein>
<dbReference type="GO" id="GO:0005634">
    <property type="term" value="C:nucleus"/>
    <property type="evidence" value="ECO:0007669"/>
    <property type="project" value="InterPro"/>
</dbReference>
<evidence type="ECO:0000313" key="1">
    <source>
        <dbReference type="EMBL" id="KAK9830044.1"/>
    </source>
</evidence>
<comment type="caution">
    <text evidence="1">The sequence shown here is derived from an EMBL/GenBank/DDBJ whole genome shotgun (WGS) entry which is preliminary data.</text>
</comment>
<dbReference type="PROSITE" id="PS51543">
    <property type="entry name" value="FYRC"/>
    <property type="match status" value="1"/>
</dbReference>
<dbReference type="Gene3D" id="3.30.160.360">
    <property type="match status" value="1"/>
</dbReference>
<dbReference type="AlphaFoldDB" id="A0AAW1R8U1"/>
<dbReference type="Proteomes" id="UP001489004">
    <property type="component" value="Unassembled WGS sequence"/>
</dbReference>
<reference evidence="1 2" key="1">
    <citation type="journal article" date="2024" name="Nat. Commun.">
        <title>Phylogenomics reveals the evolutionary origins of lichenization in chlorophyte algae.</title>
        <authorList>
            <person name="Puginier C."/>
            <person name="Libourel C."/>
            <person name="Otte J."/>
            <person name="Skaloud P."/>
            <person name="Haon M."/>
            <person name="Grisel S."/>
            <person name="Petersen M."/>
            <person name="Berrin J.G."/>
            <person name="Delaux P.M."/>
            <person name="Dal Grande F."/>
            <person name="Keller J."/>
        </authorList>
    </citation>
    <scope>NUCLEOTIDE SEQUENCE [LARGE SCALE GENOMIC DNA]</scope>
    <source>
        <strain evidence="1 2">SAG 2043</strain>
    </source>
</reference>
<evidence type="ECO:0000313" key="2">
    <source>
        <dbReference type="Proteomes" id="UP001489004"/>
    </source>
</evidence>
<dbReference type="EMBL" id="JALJOR010000001">
    <property type="protein sequence ID" value="KAK9830044.1"/>
    <property type="molecule type" value="Genomic_DNA"/>
</dbReference>
<accession>A0AAW1R8U1</accession>